<feature type="compositionally biased region" description="Low complexity" evidence="1">
    <location>
        <begin position="26"/>
        <end position="36"/>
    </location>
</feature>
<keyword evidence="4" id="KW-1185">Reference proteome</keyword>
<feature type="signal peptide" evidence="2">
    <location>
        <begin position="1"/>
        <end position="27"/>
    </location>
</feature>
<dbReference type="EMBL" id="JAVREO010000005">
    <property type="protein sequence ID" value="MDT0266684.1"/>
    <property type="molecule type" value="Genomic_DNA"/>
</dbReference>
<evidence type="ECO:0008006" key="5">
    <source>
        <dbReference type="Google" id="ProtNLM"/>
    </source>
</evidence>
<keyword evidence="2" id="KW-0732">Signal</keyword>
<evidence type="ECO:0000256" key="2">
    <source>
        <dbReference type="SAM" id="SignalP"/>
    </source>
</evidence>
<dbReference type="Gene3D" id="2.130.10.10">
    <property type="entry name" value="YVTN repeat-like/Quinoprotein amine dehydrogenase"/>
    <property type="match status" value="1"/>
</dbReference>
<protein>
    <recommendedName>
        <fullName evidence="5">ABC transporter</fullName>
    </recommendedName>
</protein>
<dbReference type="InterPro" id="IPR011047">
    <property type="entry name" value="Quinoprotein_ADH-like_sf"/>
</dbReference>
<dbReference type="PROSITE" id="PS51257">
    <property type="entry name" value="PROKAR_LIPOPROTEIN"/>
    <property type="match status" value="1"/>
</dbReference>
<reference evidence="4" key="1">
    <citation type="submission" date="2023-07" db="EMBL/GenBank/DDBJ databases">
        <title>30 novel species of actinomycetes from the DSMZ collection.</title>
        <authorList>
            <person name="Nouioui I."/>
        </authorList>
    </citation>
    <scope>NUCLEOTIDE SEQUENCE [LARGE SCALE GENOMIC DNA]</scope>
    <source>
        <strain evidence="4">DSM 44915</strain>
    </source>
</reference>
<accession>A0ABU2JNX5</accession>
<proteinExistence type="predicted"/>
<dbReference type="InterPro" id="IPR015943">
    <property type="entry name" value="WD40/YVTN_repeat-like_dom_sf"/>
</dbReference>
<dbReference type="Proteomes" id="UP001183410">
    <property type="component" value="Unassembled WGS sequence"/>
</dbReference>
<sequence>MKAGTTARATAAVAALAALLAGCGGTADEPADAAPEPTEEATPHGYVPGAEETAEAQSRLLLADAETGETVVFDLTTEEITEVGRAPEPTGLRGDGRFGYLTTGDGTTHVLDSGAWTVDHGDHVHYYRTEPAALGTVAAAEVRAAHADSGRAALSLADGTVRLLDREELAAGTLSDPEVLSGDGALGAAVPYEEHLLVPGAEAPDTVSVWDADGQPVATVDASCPEPGGAAVTRRGAVFSCADGALLVTAEGDTFSGEKIAYPAGVPAADVAREFTLRPGGDTLTAPAGEAGVLALNLADRAWTLVATGPVVAANAVGDGVTLLTLTADGTLRAHDLTDGQLLASTELLAEPPAEGSAPPVIEIDTSRAYVNDPAAGVVHEVDYQDELRLARTLTPGITPDLMVETGR</sequence>
<name>A0ABU2JNX5_9ACTN</name>
<evidence type="ECO:0000256" key="1">
    <source>
        <dbReference type="SAM" id="MobiDB-lite"/>
    </source>
</evidence>
<dbReference type="SUPFAM" id="SSF50998">
    <property type="entry name" value="Quinoprotein alcohol dehydrogenase-like"/>
    <property type="match status" value="1"/>
</dbReference>
<evidence type="ECO:0000313" key="3">
    <source>
        <dbReference type="EMBL" id="MDT0266684.1"/>
    </source>
</evidence>
<organism evidence="3 4">
    <name type="scientific">Streptomyces chisholmiae</name>
    <dbReference type="NCBI Taxonomy" id="3075540"/>
    <lineage>
        <taxon>Bacteria</taxon>
        <taxon>Bacillati</taxon>
        <taxon>Actinomycetota</taxon>
        <taxon>Actinomycetes</taxon>
        <taxon>Kitasatosporales</taxon>
        <taxon>Streptomycetaceae</taxon>
        <taxon>Streptomyces</taxon>
    </lineage>
</organism>
<feature type="chain" id="PRO_5046195989" description="ABC transporter" evidence="2">
    <location>
        <begin position="28"/>
        <end position="408"/>
    </location>
</feature>
<comment type="caution">
    <text evidence="3">The sequence shown here is derived from an EMBL/GenBank/DDBJ whole genome shotgun (WGS) entry which is preliminary data.</text>
</comment>
<dbReference type="RefSeq" id="WP_311666721.1">
    <property type="nucleotide sequence ID" value="NZ_JAVREO010000005.1"/>
</dbReference>
<feature type="region of interest" description="Disordered" evidence="1">
    <location>
        <begin position="26"/>
        <end position="46"/>
    </location>
</feature>
<evidence type="ECO:0000313" key="4">
    <source>
        <dbReference type="Proteomes" id="UP001183410"/>
    </source>
</evidence>
<gene>
    <name evidence="3" type="ORF">RM844_10305</name>
</gene>